<dbReference type="AlphaFoldDB" id="A0AAU8CS94"/>
<evidence type="ECO:0000256" key="1">
    <source>
        <dbReference type="SAM" id="MobiDB-lite"/>
    </source>
</evidence>
<gene>
    <name evidence="2" type="ORF">ABVK50_02065</name>
</gene>
<reference evidence="2" key="1">
    <citation type="submission" date="2024-06" db="EMBL/GenBank/DDBJ databases">
        <title>Mesorhizobium karijinii sp. nov., a symbiont of the iconic Swainsona formosa from arid Australia.</title>
        <authorList>
            <person name="Hill Y.J."/>
            <person name="Watkin E.L.J."/>
            <person name="O'Hara G.W."/>
            <person name="Terpolilli J."/>
            <person name="Tye M.L."/>
            <person name="Kohlmeier M.G."/>
        </authorList>
    </citation>
    <scope>NUCLEOTIDE SEQUENCE</scope>
    <source>
        <strain evidence="2">WSM2240</strain>
    </source>
</reference>
<evidence type="ECO:0008006" key="3">
    <source>
        <dbReference type="Google" id="ProtNLM"/>
    </source>
</evidence>
<dbReference type="InterPro" id="IPR001343">
    <property type="entry name" value="Hemolysn_Ca-bd"/>
</dbReference>
<dbReference type="RefSeq" id="WP_353643019.1">
    <property type="nucleotide sequence ID" value="NZ_CP159253.1"/>
</dbReference>
<name>A0AAU8CS94_9HYPH</name>
<dbReference type="Gene3D" id="2.150.10.10">
    <property type="entry name" value="Serralysin-like metalloprotease, C-terminal"/>
    <property type="match status" value="1"/>
</dbReference>
<accession>A0AAU8CS94</accession>
<dbReference type="PRINTS" id="PR00313">
    <property type="entry name" value="CABNDNGRPT"/>
</dbReference>
<feature type="region of interest" description="Disordered" evidence="1">
    <location>
        <begin position="149"/>
        <end position="172"/>
    </location>
</feature>
<proteinExistence type="predicted"/>
<protein>
    <recommendedName>
        <fullName evidence="3">Calcium-binding protein</fullName>
    </recommendedName>
</protein>
<organism evidence="2">
    <name type="scientific">Mesorhizobium sp. WSM2240</name>
    <dbReference type="NCBI Taxonomy" id="3228851"/>
    <lineage>
        <taxon>Bacteria</taxon>
        <taxon>Pseudomonadati</taxon>
        <taxon>Pseudomonadota</taxon>
        <taxon>Alphaproteobacteria</taxon>
        <taxon>Hyphomicrobiales</taxon>
        <taxon>Phyllobacteriaceae</taxon>
        <taxon>Mesorhizobium</taxon>
    </lineage>
</organism>
<dbReference type="Pfam" id="PF00353">
    <property type="entry name" value="HemolysinCabind"/>
    <property type="match status" value="2"/>
</dbReference>
<dbReference type="SUPFAM" id="SSF51120">
    <property type="entry name" value="beta-Roll"/>
    <property type="match status" value="1"/>
</dbReference>
<evidence type="ECO:0000313" key="2">
    <source>
        <dbReference type="EMBL" id="XCG49448.1"/>
    </source>
</evidence>
<dbReference type="EMBL" id="CP159253">
    <property type="protein sequence ID" value="XCG49448.1"/>
    <property type="molecule type" value="Genomic_DNA"/>
</dbReference>
<dbReference type="GO" id="GO:0005509">
    <property type="term" value="F:calcium ion binding"/>
    <property type="evidence" value="ECO:0007669"/>
    <property type="project" value="InterPro"/>
</dbReference>
<sequence>MVGGGGDDTYIVAAVGDITTENAGEGTDTVRSYINWMLGANVEQLELLGTGNLNGTGNALNNTLVGNSGNNVLNGGAGDDMRGGAGNDIYVVAAAGDVTAEDPSQGTDTVRSYINWTLGANVEQLELLGTGNLNGTGNSLNNTLVGDSGANSLSGGDGWQGLRSGHREVEHV</sequence>
<dbReference type="InterPro" id="IPR011049">
    <property type="entry name" value="Serralysin-like_metalloprot_C"/>
</dbReference>